<evidence type="ECO:0000256" key="1">
    <source>
        <dbReference type="SAM" id="MobiDB-lite"/>
    </source>
</evidence>
<feature type="region of interest" description="Disordered" evidence="1">
    <location>
        <begin position="226"/>
        <end position="292"/>
    </location>
</feature>
<comment type="caution">
    <text evidence="2">The sequence shown here is derived from an EMBL/GenBank/DDBJ whole genome shotgun (WGS) entry which is preliminary data.</text>
</comment>
<reference evidence="2" key="1">
    <citation type="submission" date="2021-01" db="EMBL/GenBank/DDBJ databases">
        <title>Adiantum capillus-veneris genome.</title>
        <authorList>
            <person name="Fang Y."/>
            <person name="Liao Q."/>
        </authorList>
    </citation>
    <scope>NUCLEOTIDE SEQUENCE</scope>
    <source>
        <strain evidence="2">H3</strain>
        <tissue evidence="2">Leaf</tissue>
    </source>
</reference>
<dbReference type="Proteomes" id="UP000886520">
    <property type="component" value="Chromosome 22"/>
</dbReference>
<dbReference type="NCBIfam" id="TIGR01570">
    <property type="entry name" value="A_thal_3588"/>
    <property type="match status" value="1"/>
</dbReference>
<accession>A0A9D4Z6U3</accession>
<feature type="compositionally biased region" description="Basic and acidic residues" evidence="1">
    <location>
        <begin position="272"/>
        <end position="292"/>
    </location>
</feature>
<organism evidence="2 3">
    <name type="scientific">Adiantum capillus-veneris</name>
    <name type="common">Maidenhair fern</name>
    <dbReference type="NCBI Taxonomy" id="13818"/>
    <lineage>
        <taxon>Eukaryota</taxon>
        <taxon>Viridiplantae</taxon>
        <taxon>Streptophyta</taxon>
        <taxon>Embryophyta</taxon>
        <taxon>Tracheophyta</taxon>
        <taxon>Polypodiopsida</taxon>
        <taxon>Polypodiidae</taxon>
        <taxon>Polypodiales</taxon>
        <taxon>Pteridineae</taxon>
        <taxon>Pteridaceae</taxon>
        <taxon>Vittarioideae</taxon>
        <taxon>Adiantum</taxon>
    </lineage>
</organism>
<dbReference type="PANTHER" id="PTHR31276">
    <property type="match status" value="1"/>
</dbReference>
<evidence type="ECO:0000313" key="2">
    <source>
        <dbReference type="EMBL" id="KAI5062767.1"/>
    </source>
</evidence>
<name>A0A9D4Z6U3_ADICA</name>
<proteinExistence type="predicted"/>
<feature type="compositionally biased region" description="Basic residues" evidence="1">
    <location>
        <begin position="1"/>
        <end position="12"/>
    </location>
</feature>
<dbReference type="OrthoDB" id="1903725at2759"/>
<evidence type="ECO:0000313" key="3">
    <source>
        <dbReference type="Proteomes" id="UP000886520"/>
    </source>
</evidence>
<dbReference type="GO" id="GO:0010274">
    <property type="term" value="P:hydrotropism"/>
    <property type="evidence" value="ECO:0007669"/>
    <property type="project" value="InterPro"/>
</dbReference>
<dbReference type="Pfam" id="PF04759">
    <property type="entry name" value="DUF617"/>
    <property type="match status" value="2"/>
</dbReference>
<protein>
    <submittedName>
        <fullName evidence="2">Uncharacterized protein</fullName>
    </submittedName>
</protein>
<feature type="region of interest" description="Disordered" evidence="1">
    <location>
        <begin position="1"/>
        <end position="21"/>
    </location>
</feature>
<dbReference type="PANTHER" id="PTHR31276:SF15">
    <property type="entry name" value="PROTEIN MIZU-KUSSEI 1"/>
    <property type="match status" value="1"/>
</dbReference>
<sequence>MVDPKRKGHRRSSSSASYSSNNQEKDFQCWASLRAIFGMMVPSCCGAGGGGPNNLATNTNKLMSNMNMIGNLQGGPLTSSIVTGTIFGQRKGRVNFCVQEDPAGPALLLLEFAIPTHLLVKEMQSGLLRITLECDRKNSIANDPLYLDDSLSPASSFPLFFEPVWSMYCNGRKVGFAMKKTAKSDSDPAIANLMNVMQSVTMGAGVIPCRIATNNNDLLGSHINNRDGAIVPRNQDGAKPNKGSPVDLKVGNSPPSKDAMESSNLDNGDANSGDKLERNSNSASKDHGSVDASRLQDDLIGVFRVEKSSKEEDELIYMRANYERVVGSADSEAFHMINPDGSQCQELSIFLTRS</sequence>
<dbReference type="EMBL" id="JABFUD020000022">
    <property type="protein sequence ID" value="KAI5062767.1"/>
    <property type="molecule type" value="Genomic_DNA"/>
</dbReference>
<gene>
    <name evidence="2" type="ORF">GOP47_0023306</name>
</gene>
<keyword evidence="3" id="KW-1185">Reference proteome</keyword>
<feature type="compositionally biased region" description="Polar residues" evidence="1">
    <location>
        <begin position="261"/>
        <end position="270"/>
    </location>
</feature>
<dbReference type="AlphaFoldDB" id="A0A9D4Z6U3"/>
<dbReference type="InterPro" id="IPR006460">
    <property type="entry name" value="MIZ1-like_pln"/>
</dbReference>